<dbReference type="EMBL" id="PRLP01000037">
    <property type="protein sequence ID" value="PPC76904.1"/>
    <property type="molecule type" value="Genomic_DNA"/>
</dbReference>
<dbReference type="InterPro" id="IPR058625">
    <property type="entry name" value="MdtA-like_BSH"/>
</dbReference>
<dbReference type="PANTHER" id="PTHR30367:SF12">
    <property type="entry name" value="P-HYDROXYBENZOIC ACID EFFLUX PUMP SUBUNIT AAEA"/>
    <property type="match status" value="1"/>
</dbReference>
<dbReference type="GO" id="GO:0016020">
    <property type="term" value="C:membrane"/>
    <property type="evidence" value="ECO:0007669"/>
    <property type="project" value="InterPro"/>
</dbReference>
<evidence type="ECO:0000256" key="7">
    <source>
        <dbReference type="SAM" id="Phobius"/>
    </source>
</evidence>
<dbReference type="OrthoDB" id="9811754at2"/>
<dbReference type="InterPro" id="IPR006143">
    <property type="entry name" value="RND_pump_MFP"/>
</dbReference>
<dbReference type="InterPro" id="IPR058624">
    <property type="entry name" value="MdtA-like_HH"/>
</dbReference>
<evidence type="ECO:0000259" key="8">
    <source>
        <dbReference type="Pfam" id="PF25876"/>
    </source>
</evidence>
<dbReference type="Gene3D" id="1.10.287.470">
    <property type="entry name" value="Helix hairpin bin"/>
    <property type="match status" value="1"/>
</dbReference>
<dbReference type="NCBIfam" id="TIGR01730">
    <property type="entry name" value="RND_mfp"/>
    <property type="match status" value="1"/>
</dbReference>
<evidence type="ECO:0000313" key="11">
    <source>
        <dbReference type="EMBL" id="PPC76904.1"/>
    </source>
</evidence>
<evidence type="ECO:0000259" key="9">
    <source>
        <dbReference type="Pfam" id="PF25917"/>
    </source>
</evidence>
<dbReference type="Proteomes" id="UP000238196">
    <property type="component" value="Unassembled WGS sequence"/>
</dbReference>
<dbReference type="Gene3D" id="2.40.50.100">
    <property type="match status" value="1"/>
</dbReference>
<dbReference type="InterPro" id="IPR050393">
    <property type="entry name" value="MFP_Efflux_Pump"/>
</dbReference>
<evidence type="ECO:0000259" key="10">
    <source>
        <dbReference type="Pfam" id="PF25963"/>
    </source>
</evidence>
<feature type="domain" description="Multidrug resistance protein MdtA-like barrel-sandwich hybrid" evidence="9">
    <location>
        <begin position="46"/>
        <end position="186"/>
    </location>
</feature>
<evidence type="ECO:0000256" key="4">
    <source>
        <dbReference type="ARBA" id="ARBA00022989"/>
    </source>
</evidence>
<dbReference type="InterPro" id="IPR058634">
    <property type="entry name" value="AaeA-lik-b-barrel"/>
</dbReference>
<protein>
    <submittedName>
        <fullName evidence="11">Efflux transporter periplasmic adaptor subunit</fullName>
    </submittedName>
</protein>
<dbReference type="PANTHER" id="PTHR30367">
    <property type="entry name" value="P-HYDROXYBENZOIC ACID EFFLUX PUMP SUBUNIT AAEA-RELATED"/>
    <property type="match status" value="1"/>
</dbReference>
<dbReference type="AlphaFoldDB" id="A0A2S5KPY3"/>
<dbReference type="Pfam" id="PF25917">
    <property type="entry name" value="BSH_RND"/>
    <property type="match status" value="1"/>
</dbReference>
<gene>
    <name evidence="11" type="ORF">C4K68_12815</name>
</gene>
<dbReference type="Pfam" id="PF25876">
    <property type="entry name" value="HH_MFP_RND"/>
    <property type="match status" value="1"/>
</dbReference>
<accession>A0A2S5KPY3</accession>
<feature type="coiled-coil region" evidence="6">
    <location>
        <begin position="79"/>
        <end position="150"/>
    </location>
</feature>
<sequence length="289" mass="31639">MNTVMAVIRVILTLVVVALACLCAWQLWSYYMQSPWTRDGRIRADVVEVAPDVAGLVDQVVVKDNQEVKAGDVLFVLDQKRYQLAVQQAEAALKSAEAQLGQARRDQARYDSLSNQVVARQQKDQVSTANLSAQAQYAEAEAELALAQLNLARTVVKAAVNGIVTNFSLRPGNYVSAGKAVAALVDTDSYYVNGYFEETKLERIHIGDKVSIVPMGDHLTLKGKVESIAAGIEDRERSSSSNLLANINPTFSWVRLAQRVPVRIALDKDDAAKVRLLAGRTVTVRVLSE</sequence>
<reference evidence="11 12" key="1">
    <citation type="submission" date="2018-02" db="EMBL/GenBank/DDBJ databases">
        <title>novel marine gammaproteobacteria from coastal saline agro ecosystem.</title>
        <authorList>
            <person name="Krishnan R."/>
            <person name="Ramesh Kumar N."/>
        </authorList>
    </citation>
    <scope>NUCLEOTIDE SEQUENCE [LARGE SCALE GENOMIC DNA]</scope>
    <source>
        <strain evidence="11 12">228</strain>
    </source>
</reference>
<dbReference type="SUPFAM" id="SSF111369">
    <property type="entry name" value="HlyD-like secretion proteins"/>
    <property type="match status" value="1"/>
</dbReference>
<keyword evidence="6" id="KW-0175">Coiled coil</keyword>
<keyword evidence="3 7" id="KW-0812">Transmembrane</keyword>
<dbReference type="Pfam" id="PF25963">
    <property type="entry name" value="Beta-barrel_AAEA"/>
    <property type="match status" value="1"/>
</dbReference>
<keyword evidence="5 7" id="KW-0472">Membrane</keyword>
<comment type="caution">
    <text evidence="11">The sequence shown here is derived from an EMBL/GenBank/DDBJ whole genome shotgun (WGS) entry which is preliminary data.</text>
</comment>
<feature type="domain" description="Multidrug resistance protein MdtA-like alpha-helical hairpin" evidence="8">
    <location>
        <begin position="86"/>
        <end position="153"/>
    </location>
</feature>
<name>A0A2S5KPY3_9PROT</name>
<comment type="subcellular location">
    <subcellularLocation>
        <location evidence="1">Membrane</location>
        <topology evidence="1">Single-pass membrane protein</topology>
    </subcellularLocation>
</comment>
<evidence type="ECO:0000256" key="6">
    <source>
        <dbReference type="SAM" id="Coils"/>
    </source>
</evidence>
<evidence type="ECO:0000256" key="2">
    <source>
        <dbReference type="ARBA" id="ARBA00009477"/>
    </source>
</evidence>
<keyword evidence="4 7" id="KW-1133">Transmembrane helix</keyword>
<proteinExistence type="inferred from homology"/>
<feature type="transmembrane region" description="Helical" evidence="7">
    <location>
        <begin position="6"/>
        <end position="28"/>
    </location>
</feature>
<evidence type="ECO:0000256" key="5">
    <source>
        <dbReference type="ARBA" id="ARBA00023136"/>
    </source>
</evidence>
<evidence type="ECO:0000313" key="12">
    <source>
        <dbReference type="Proteomes" id="UP000238196"/>
    </source>
</evidence>
<feature type="domain" description="p-hydroxybenzoic acid efflux pump subunit AaeA-like beta-barrel" evidence="10">
    <location>
        <begin position="189"/>
        <end position="286"/>
    </location>
</feature>
<dbReference type="Gene3D" id="2.40.30.170">
    <property type="match status" value="1"/>
</dbReference>
<organism evidence="11 12">
    <name type="scientific">Proteobacteria bacterium 228</name>
    <dbReference type="NCBI Taxonomy" id="2083153"/>
    <lineage>
        <taxon>Bacteria</taxon>
        <taxon>Pseudomonadati</taxon>
        <taxon>Pseudomonadota</taxon>
    </lineage>
</organism>
<comment type="similarity">
    <text evidence="2">Belongs to the membrane fusion protein (MFP) (TC 8.A.1) family.</text>
</comment>
<evidence type="ECO:0000256" key="3">
    <source>
        <dbReference type="ARBA" id="ARBA00022692"/>
    </source>
</evidence>
<evidence type="ECO:0000256" key="1">
    <source>
        <dbReference type="ARBA" id="ARBA00004167"/>
    </source>
</evidence>
<dbReference type="GO" id="GO:0022857">
    <property type="term" value="F:transmembrane transporter activity"/>
    <property type="evidence" value="ECO:0007669"/>
    <property type="project" value="InterPro"/>
</dbReference>